<gene>
    <name evidence="1" type="ORF">ASIM_LOCUS5172</name>
</gene>
<keyword evidence="2" id="KW-1185">Reference proteome</keyword>
<sequence>MGHGFAQQEVKPQWEDPLELGYRKCILYGMSADDVDSVSV</sequence>
<evidence type="ECO:0000313" key="3">
    <source>
        <dbReference type="WBParaSite" id="ASIM_0000537201-mRNA-1"/>
    </source>
</evidence>
<protein>
    <submittedName>
        <fullName evidence="3">ATP-dependent Clp protease proteolytic subunit</fullName>
    </submittedName>
</protein>
<dbReference type="WBParaSite" id="ASIM_0000537201-mRNA-1">
    <property type="protein sequence ID" value="ASIM_0000537201-mRNA-1"/>
    <property type="gene ID" value="ASIM_0000537201"/>
</dbReference>
<evidence type="ECO:0000313" key="2">
    <source>
        <dbReference type="Proteomes" id="UP000267096"/>
    </source>
</evidence>
<reference evidence="1 2" key="2">
    <citation type="submission" date="2018-11" db="EMBL/GenBank/DDBJ databases">
        <authorList>
            <consortium name="Pathogen Informatics"/>
        </authorList>
    </citation>
    <scope>NUCLEOTIDE SEQUENCE [LARGE SCALE GENOMIC DNA]</scope>
</reference>
<organism evidence="3">
    <name type="scientific">Anisakis simplex</name>
    <name type="common">Herring worm</name>
    <dbReference type="NCBI Taxonomy" id="6269"/>
    <lineage>
        <taxon>Eukaryota</taxon>
        <taxon>Metazoa</taxon>
        <taxon>Ecdysozoa</taxon>
        <taxon>Nematoda</taxon>
        <taxon>Chromadorea</taxon>
        <taxon>Rhabditida</taxon>
        <taxon>Spirurina</taxon>
        <taxon>Ascaridomorpha</taxon>
        <taxon>Ascaridoidea</taxon>
        <taxon>Anisakidae</taxon>
        <taxon>Anisakis</taxon>
        <taxon>Anisakis simplex complex</taxon>
    </lineage>
</organism>
<evidence type="ECO:0000313" key="1">
    <source>
        <dbReference type="EMBL" id="VDK25109.1"/>
    </source>
</evidence>
<name>A0A0M3JCN9_ANISI</name>
<accession>A0A0M3JCN9</accession>
<proteinExistence type="predicted"/>
<reference evidence="3" key="1">
    <citation type="submission" date="2017-02" db="UniProtKB">
        <authorList>
            <consortium name="WormBaseParasite"/>
        </authorList>
    </citation>
    <scope>IDENTIFICATION</scope>
</reference>
<dbReference type="EMBL" id="UYRR01009827">
    <property type="protein sequence ID" value="VDK25109.1"/>
    <property type="molecule type" value="Genomic_DNA"/>
</dbReference>
<dbReference type="Proteomes" id="UP000267096">
    <property type="component" value="Unassembled WGS sequence"/>
</dbReference>
<dbReference type="AlphaFoldDB" id="A0A0M3JCN9"/>